<evidence type="ECO:0000256" key="1">
    <source>
        <dbReference type="ARBA" id="ARBA00004141"/>
    </source>
</evidence>
<comment type="caution">
    <text evidence="9">The sequence shown here is derived from an EMBL/GenBank/DDBJ whole genome shotgun (WGS) entry which is preliminary data.</text>
</comment>
<dbReference type="Pfam" id="PF00999">
    <property type="entry name" value="Na_H_Exchanger"/>
    <property type="match status" value="1"/>
</dbReference>
<feature type="transmembrane region" description="Helical" evidence="7">
    <location>
        <begin position="29"/>
        <end position="47"/>
    </location>
</feature>
<comment type="subcellular location">
    <subcellularLocation>
        <location evidence="1">Membrane</location>
        <topology evidence="1">Multi-pass membrane protein</topology>
    </subcellularLocation>
</comment>
<evidence type="ECO:0000256" key="7">
    <source>
        <dbReference type="SAM" id="Phobius"/>
    </source>
</evidence>
<organism evidence="9">
    <name type="scientific">marine sediment metagenome</name>
    <dbReference type="NCBI Taxonomy" id="412755"/>
    <lineage>
        <taxon>unclassified sequences</taxon>
        <taxon>metagenomes</taxon>
        <taxon>ecological metagenomes</taxon>
    </lineage>
</organism>
<dbReference type="PANTHER" id="PTHR42751:SF3">
    <property type="entry name" value="SODIUM_GLUTAMATE SYMPORTER"/>
    <property type="match status" value="1"/>
</dbReference>
<evidence type="ECO:0000256" key="2">
    <source>
        <dbReference type="ARBA" id="ARBA00005551"/>
    </source>
</evidence>
<comment type="similarity">
    <text evidence="2">Belongs to the monovalent cation:proton antiporter 2 (CPA2) transporter (TC 2.A.37) family.</text>
</comment>
<evidence type="ECO:0000259" key="8">
    <source>
        <dbReference type="Pfam" id="PF00999"/>
    </source>
</evidence>
<name>X1NWN0_9ZZZZ</name>
<dbReference type="GO" id="GO:1902600">
    <property type="term" value="P:proton transmembrane transport"/>
    <property type="evidence" value="ECO:0007669"/>
    <property type="project" value="InterPro"/>
</dbReference>
<evidence type="ECO:0000256" key="6">
    <source>
        <dbReference type="ARBA" id="ARBA00023136"/>
    </source>
</evidence>
<dbReference type="AlphaFoldDB" id="X1NWN0"/>
<feature type="transmembrane region" description="Helical" evidence="7">
    <location>
        <begin position="53"/>
        <end position="73"/>
    </location>
</feature>
<evidence type="ECO:0000256" key="3">
    <source>
        <dbReference type="ARBA" id="ARBA00022448"/>
    </source>
</evidence>
<keyword evidence="4 7" id="KW-0812">Transmembrane</keyword>
<feature type="domain" description="Cation/H+ exchanger transmembrane" evidence="8">
    <location>
        <begin position="13"/>
        <end position="90"/>
    </location>
</feature>
<dbReference type="InterPro" id="IPR006153">
    <property type="entry name" value="Cation/H_exchanger_TM"/>
</dbReference>
<keyword evidence="6 7" id="KW-0472">Membrane</keyword>
<dbReference type="GO" id="GO:0015297">
    <property type="term" value="F:antiporter activity"/>
    <property type="evidence" value="ECO:0007669"/>
    <property type="project" value="InterPro"/>
</dbReference>
<sequence length="91" mass="9811">MATGIFELGIIIIIAAMLGIIARALKQPIILAYILTGALIGLLGFFNLGDREIFQIFSELGIMFLLFLIGLEIDYASLRSVGRISIIVGLG</sequence>
<feature type="transmembrane region" description="Helical" evidence="7">
    <location>
        <begin position="6"/>
        <end position="22"/>
    </location>
</feature>
<feature type="non-terminal residue" evidence="9">
    <location>
        <position position="91"/>
    </location>
</feature>
<keyword evidence="3" id="KW-0813">Transport</keyword>
<proteinExistence type="inferred from homology"/>
<gene>
    <name evidence="9" type="ORF">S06H3_32743</name>
</gene>
<dbReference type="PANTHER" id="PTHR42751">
    <property type="entry name" value="SODIUM/HYDROGEN EXCHANGER FAMILY/TRKA DOMAIN PROTEIN"/>
    <property type="match status" value="1"/>
</dbReference>
<dbReference type="Gene3D" id="1.20.1530.20">
    <property type="match status" value="1"/>
</dbReference>
<keyword evidence="5 7" id="KW-1133">Transmembrane helix</keyword>
<accession>X1NWN0</accession>
<evidence type="ECO:0000256" key="5">
    <source>
        <dbReference type="ARBA" id="ARBA00022989"/>
    </source>
</evidence>
<evidence type="ECO:0000313" key="9">
    <source>
        <dbReference type="EMBL" id="GAI31205.1"/>
    </source>
</evidence>
<protein>
    <recommendedName>
        <fullName evidence="8">Cation/H+ exchanger transmembrane domain-containing protein</fullName>
    </recommendedName>
</protein>
<dbReference type="GO" id="GO:0016020">
    <property type="term" value="C:membrane"/>
    <property type="evidence" value="ECO:0007669"/>
    <property type="project" value="UniProtKB-SubCell"/>
</dbReference>
<dbReference type="InterPro" id="IPR038770">
    <property type="entry name" value="Na+/solute_symporter_sf"/>
</dbReference>
<evidence type="ECO:0000256" key="4">
    <source>
        <dbReference type="ARBA" id="ARBA00022692"/>
    </source>
</evidence>
<reference evidence="9" key="1">
    <citation type="journal article" date="2014" name="Front. Microbiol.">
        <title>High frequency of phylogenetically diverse reductive dehalogenase-homologous genes in deep subseafloor sedimentary metagenomes.</title>
        <authorList>
            <person name="Kawai M."/>
            <person name="Futagami T."/>
            <person name="Toyoda A."/>
            <person name="Takaki Y."/>
            <person name="Nishi S."/>
            <person name="Hori S."/>
            <person name="Arai W."/>
            <person name="Tsubouchi T."/>
            <person name="Morono Y."/>
            <person name="Uchiyama I."/>
            <person name="Ito T."/>
            <person name="Fujiyama A."/>
            <person name="Inagaki F."/>
            <person name="Takami H."/>
        </authorList>
    </citation>
    <scope>NUCLEOTIDE SEQUENCE</scope>
    <source>
        <strain evidence="9">Expedition CK06-06</strain>
    </source>
</reference>
<dbReference type="EMBL" id="BARV01019484">
    <property type="protein sequence ID" value="GAI31205.1"/>
    <property type="molecule type" value="Genomic_DNA"/>
</dbReference>